<evidence type="ECO:0000256" key="1">
    <source>
        <dbReference type="ARBA" id="ARBA00004141"/>
    </source>
</evidence>
<dbReference type="OrthoDB" id="3358017at2759"/>
<name>A0A167JKL1_CALVF</name>
<keyword evidence="2 6" id="KW-0812">Transmembrane</keyword>
<reference evidence="7 8" key="1">
    <citation type="journal article" date="2016" name="Mol. Biol. Evol.">
        <title>Comparative Genomics of Early-Diverging Mushroom-Forming Fungi Provides Insights into the Origins of Lignocellulose Decay Capabilities.</title>
        <authorList>
            <person name="Nagy L.G."/>
            <person name="Riley R."/>
            <person name="Tritt A."/>
            <person name="Adam C."/>
            <person name="Daum C."/>
            <person name="Floudas D."/>
            <person name="Sun H."/>
            <person name="Yadav J.S."/>
            <person name="Pangilinan J."/>
            <person name="Larsson K.H."/>
            <person name="Matsuura K."/>
            <person name="Barry K."/>
            <person name="Labutti K."/>
            <person name="Kuo R."/>
            <person name="Ohm R.A."/>
            <person name="Bhattacharya S.S."/>
            <person name="Shirouzu T."/>
            <person name="Yoshinaga Y."/>
            <person name="Martin F.M."/>
            <person name="Grigoriev I.V."/>
            <person name="Hibbett D.S."/>
        </authorList>
    </citation>
    <scope>NUCLEOTIDE SEQUENCE [LARGE SCALE GENOMIC DNA]</scope>
    <source>
        <strain evidence="7 8">TUFC12733</strain>
    </source>
</reference>
<proteinExistence type="predicted"/>
<evidence type="ECO:0000256" key="2">
    <source>
        <dbReference type="ARBA" id="ARBA00022692"/>
    </source>
</evidence>
<feature type="compositionally biased region" description="Basic and acidic residues" evidence="5">
    <location>
        <begin position="347"/>
        <end position="359"/>
    </location>
</feature>
<evidence type="ECO:0000256" key="3">
    <source>
        <dbReference type="ARBA" id="ARBA00022989"/>
    </source>
</evidence>
<dbReference type="GO" id="GO:0016020">
    <property type="term" value="C:membrane"/>
    <property type="evidence" value="ECO:0007669"/>
    <property type="project" value="UniProtKB-SubCell"/>
</dbReference>
<evidence type="ECO:0000256" key="5">
    <source>
        <dbReference type="SAM" id="MobiDB-lite"/>
    </source>
</evidence>
<dbReference type="EMBL" id="KV417300">
    <property type="protein sequence ID" value="KZO93680.1"/>
    <property type="molecule type" value="Genomic_DNA"/>
</dbReference>
<dbReference type="Pfam" id="PF04479">
    <property type="entry name" value="RTA1"/>
    <property type="match status" value="1"/>
</dbReference>
<feature type="transmembrane region" description="Helical" evidence="6">
    <location>
        <begin position="49"/>
        <end position="68"/>
    </location>
</feature>
<keyword evidence="3 6" id="KW-1133">Transmembrane helix</keyword>
<dbReference type="InterPro" id="IPR007568">
    <property type="entry name" value="RTA1"/>
</dbReference>
<evidence type="ECO:0000256" key="6">
    <source>
        <dbReference type="SAM" id="Phobius"/>
    </source>
</evidence>
<comment type="subcellular location">
    <subcellularLocation>
        <location evidence="1">Membrane</location>
        <topology evidence="1">Multi-pass membrane protein</topology>
    </subcellularLocation>
</comment>
<evidence type="ECO:0000256" key="4">
    <source>
        <dbReference type="ARBA" id="ARBA00023136"/>
    </source>
</evidence>
<feature type="transmembrane region" description="Helical" evidence="6">
    <location>
        <begin position="160"/>
        <end position="183"/>
    </location>
</feature>
<sequence>MASNSTLPSGFAEGSWWYYAPNKVAPMIFAVLFLISGAWHLYQNIKYKSWMATALIPLAAFVFAGGYVVREVGAFHYDWLGLYMASSIALLCSPPVYEATNCFILGRLMYYVPYAAPLHPWRLMATFGTLEVITEAVTANGASKATAADGDPGDQVAGRILLDVSLILQIITMVCFIAFAIRFEYNCRYVSVFPDNLRKSLRIVYVSCALIGMRSIYRAVEWFGTTRINPTDPYSFPPVLRHEACFYVFEASAMLLNTFLLNIFHPTSLLPQNFKIFIAPDGVTEMEGKGLVKKDPRKLWLKLCDPFDLSSIFATRDRHARIWEEQTEMSAQPSSDVESEVQQPGWERSHKDDDLVTAV</sequence>
<dbReference type="PANTHER" id="PTHR31465">
    <property type="entry name" value="PROTEIN RTA1-RELATED"/>
    <property type="match status" value="1"/>
</dbReference>
<dbReference type="PANTHER" id="PTHR31465:SF13">
    <property type="entry name" value="RTA1 DOMAIN PROTEIN-RELATED"/>
    <property type="match status" value="1"/>
</dbReference>
<feature type="compositionally biased region" description="Polar residues" evidence="5">
    <location>
        <begin position="328"/>
        <end position="342"/>
    </location>
</feature>
<protein>
    <submittedName>
        <fullName evidence="7">Putative RTA1 domain protein</fullName>
    </submittedName>
</protein>
<accession>A0A167JKL1</accession>
<evidence type="ECO:0000313" key="8">
    <source>
        <dbReference type="Proteomes" id="UP000076738"/>
    </source>
</evidence>
<evidence type="ECO:0000313" key="7">
    <source>
        <dbReference type="EMBL" id="KZO93680.1"/>
    </source>
</evidence>
<keyword evidence="8" id="KW-1185">Reference proteome</keyword>
<feature type="transmembrane region" description="Helical" evidence="6">
    <location>
        <begin position="24"/>
        <end position="42"/>
    </location>
</feature>
<dbReference type="STRING" id="1330018.A0A167JKL1"/>
<organism evidence="7 8">
    <name type="scientific">Calocera viscosa (strain TUFC12733)</name>
    <dbReference type="NCBI Taxonomy" id="1330018"/>
    <lineage>
        <taxon>Eukaryota</taxon>
        <taxon>Fungi</taxon>
        <taxon>Dikarya</taxon>
        <taxon>Basidiomycota</taxon>
        <taxon>Agaricomycotina</taxon>
        <taxon>Dacrymycetes</taxon>
        <taxon>Dacrymycetales</taxon>
        <taxon>Dacrymycetaceae</taxon>
        <taxon>Calocera</taxon>
    </lineage>
</organism>
<keyword evidence="4 6" id="KW-0472">Membrane</keyword>
<gene>
    <name evidence="7" type="ORF">CALVIDRAFT_600635</name>
</gene>
<feature type="region of interest" description="Disordered" evidence="5">
    <location>
        <begin position="326"/>
        <end position="359"/>
    </location>
</feature>
<dbReference type="Proteomes" id="UP000076738">
    <property type="component" value="Unassembled WGS sequence"/>
</dbReference>
<dbReference type="AlphaFoldDB" id="A0A167JKL1"/>